<reference evidence="2 3" key="1">
    <citation type="submission" date="2019-03" db="EMBL/GenBank/DDBJ databases">
        <title>First draft genome of Liparis tanakae, snailfish: a comprehensive survey of snailfish specific genes.</title>
        <authorList>
            <person name="Kim W."/>
            <person name="Song I."/>
            <person name="Jeong J.-H."/>
            <person name="Kim D."/>
            <person name="Kim S."/>
            <person name="Ryu S."/>
            <person name="Song J.Y."/>
            <person name="Lee S.K."/>
        </authorList>
    </citation>
    <scope>NUCLEOTIDE SEQUENCE [LARGE SCALE GENOMIC DNA]</scope>
    <source>
        <tissue evidence="2">Muscle</tissue>
    </source>
</reference>
<feature type="compositionally biased region" description="Low complexity" evidence="1">
    <location>
        <begin position="143"/>
        <end position="159"/>
    </location>
</feature>
<gene>
    <name evidence="2" type="ORF">EYF80_037063</name>
</gene>
<dbReference type="OrthoDB" id="8940166at2759"/>
<dbReference type="AlphaFoldDB" id="A0A4Z2GHA3"/>
<evidence type="ECO:0000313" key="2">
    <source>
        <dbReference type="EMBL" id="TNN52759.1"/>
    </source>
</evidence>
<dbReference type="Proteomes" id="UP000314294">
    <property type="component" value="Unassembled WGS sequence"/>
</dbReference>
<accession>A0A4Z2GHA3</accession>
<evidence type="ECO:0000313" key="3">
    <source>
        <dbReference type="Proteomes" id="UP000314294"/>
    </source>
</evidence>
<name>A0A4Z2GHA3_9TELE</name>
<dbReference type="EMBL" id="SRLO01000537">
    <property type="protein sequence ID" value="TNN52759.1"/>
    <property type="molecule type" value="Genomic_DNA"/>
</dbReference>
<proteinExistence type="predicted"/>
<protein>
    <submittedName>
        <fullName evidence="2">Uncharacterized protein</fullName>
    </submittedName>
</protein>
<sequence>MLRYLIKTLLQMNLFTDSARHPSNGTDPFYNGSLPSFNGSLLDWGNFTGFNAGCCHHDAPEHRSTGAPERALRRNFCPGLSVSGGAPCHGAAQLPSNCISSPRSLGGIDAFGERKSRRGAFGEPNIFIHSMSREPPVEPPAVSPSASPQPDSAVAASPPLAWPRPRSATQ</sequence>
<keyword evidence="3" id="KW-1185">Reference proteome</keyword>
<evidence type="ECO:0000256" key="1">
    <source>
        <dbReference type="SAM" id="MobiDB-lite"/>
    </source>
</evidence>
<organism evidence="2 3">
    <name type="scientific">Liparis tanakae</name>
    <name type="common">Tanaka's snailfish</name>
    <dbReference type="NCBI Taxonomy" id="230148"/>
    <lineage>
        <taxon>Eukaryota</taxon>
        <taxon>Metazoa</taxon>
        <taxon>Chordata</taxon>
        <taxon>Craniata</taxon>
        <taxon>Vertebrata</taxon>
        <taxon>Euteleostomi</taxon>
        <taxon>Actinopterygii</taxon>
        <taxon>Neopterygii</taxon>
        <taxon>Teleostei</taxon>
        <taxon>Neoteleostei</taxon>
        <taxon>Acanthomorphata</taxon>
        <taxon>Eupercaria</taxon>
        <taxon>Perciformes</taxon>
        <taxon>Cottioidei</taxon>
        <taxon>Cottales</taxon>
        <taxon>Liparidae</taxon>
        <taxon>Liparis</taxon>
    </lineage>
</organism>
<feature type="region of interest" description="Disordered" evidence="1">
    <location>
        <begin position="128"/>
        <end position="170"/>
    </location>
</feature>
<comment type="caution">
    <text evidence="2">The sequence shown here is derived from an EMBL/GenBank/DDBJ whole genome shotgun (WGS) entry which is preliminary data.</text>
</comment>